<dbReference type="Pfam" id="PF07866">
    <property type="entry name" value="DUF1653"/>
    <property type="match status" value="1"/>
</dbReference>
<protein>
    <recommendedName>
        <fullName evidence="1">DUF1653 domain-containing protein</fullName>
    </recommendedName>
</protein>
<dbReference type="AlphaFoldDB" id="A0A2M7TI48"/>
<name>A0A2M7TI48_UNCKA</name>
<feature type="domain" description="DUF1653" evidence="1">
    <location>
        <begin position="52"/>
        <end position="115"/>
    </location>
</feature>
<dbReference type="InterPro" id="IPR037135">
    <property type="entry name" value="DUF1653-like_dom_sf"/>
</dbReference>
<evidence type="ECO:0000313" key="3">
    <source>
        <dbReference type="Proteomes" id="UP000228920"/>
    </source>
</evidence>
<dbReference type="Gene3D" id="2.30.30.320">
    <property type="entry name" value="DUF1653-like domain"/>
    <property type="match status" value="1"/>
</dbReference>
<reference evidence="3" key="1">
    <citation type="submission" date="2017-09" db="EMBL/GenBank/DDBJ databases">
        <title>Depth-based differentiation of microbial function through sediment-hosted aquifers and enrichment of novel symbionts in the deep terrestrial subsurface.</title>
        <authorList>
            <person name="Probst A.J."/>
            <person name="Ladd B."/>
            <person name="Jarett J.K."/>
            <person name="Geller-Mcgrath D.E."/>
            <person name="Sieber C.M.K."/>
            <person name="Emerson J.B."/>
            <person name="Anantharaman K."/>
            <person name="Thomas B.C."/>
            <person name="Malmstrom R."/>
            <person name="Stieglmeier M."/>
            <person name="Klingl A."/>
            <person name="Woyke T."/>
            <person name="Ryan C.M."/>
            <person name="Banfield J.F."/>
        </authorList>
    </citation>
    <scope>NUCLEOTIDE SEQUENCE [LARGE SCALE GENOMIC DNA]</scope>
</reference>
<dbReference type="InterPro" id="IPR023387">
    <property type="entry name" value="DUF1653-like_dom"/>
</dbReference>
<evidence type="ECO:0000259" key="1">
    <source>
        <dbReference type="Pfam" id="PF07866"/>
    </source>
</evidence>
<comment type="caution">
    <text evidence="2">The sequence shown here is derived from an EMBL/GenBank/DDBJ whole genome shotgun (WGS) entry which is preliminary data.</text>
</comment>
<dbReference type="Proteomes" id="UP000228920">
    <property type="component" value="Unassembled WGS sequence"/>
</dbReference>
<proteinExistence type="predicted"/>
<evidence type="ECO:0000313" key="2">
    <source>
        <dbReference type="EMBL" id="PIZ46027.1"/>
    </source>
</evidence>
<accession>A0A2M7TI48</accession>
<gene>
    <name evidence="2" type="ORF">COY32_04205</name>
</gene>
<organism evidence="2 3">
    <name type="scientific">candidate division WWE3 bacterium CG_4_10_14_0_2_um_filter_41_14</name>
    <dbReference type="NCBI Taxonomy" id="1975072"/>
    <lineage>
        <taxon>Bacteria</taxon>
        <taxon>Katanobacteria</taxon>
    </lineage>
</organism>
<sequence length="116" mass="13857">MYRQRELVFLLVRRHRIRFVFRDTMRSIAHTSQEDLLKKVVDAHRSIDVNATYFHYKDTDRARPYKIIVIVINESTEEVCVVYQAQYGENLTWMRTVVEFTSEITTDHGIVSRFSV</sequence>
<dbReference type="EMBL" id="PFNL01000115">
    <property type="protein sequence ID" value="PIZ46027.1"/>
    <property type="molecule type" value="Genomic_DNA"/>
</dbReference>